<reference evidence="2 3" key="1">
    <citation type="journal article" date="2018" name="IMA Fungus">
        <title>IMA Genome-F 9: Draft genome sequence of Annulohypoxylon stygium, Aspergillus mulundensis, Berkeleyomyces basicola (syn. Thielaviopsis basicola), Ceratocystis smalleyi, two Cercospora beticola strains, Coleophoma cylindrospora, Fusarium fracticaudum, Phialophora cf. hyalina, and Morchella septimelata.</title>
        <authorList>
            <person name="Wingfield B.D."/>
            <person name="Bills G.F."/>
            <person name="Dong Y."/>
            <person name="Huang W."/>
            <person name="Nel W.J."/>
            <person name="Swalarsk-Parry B.S."/>
            <person name="Vaghefi N."/>
            <person name="Wilken P.M."/>
            <person name="An Z."/>
            <person name="de Beer Z.W."/>
            <person name="De Vos L."/>
            <person name="Chen L."/>
            <person name="Duong T.A."/>
            <person name="Gao Y."/>
            <person name="Hammerbacher A."/>
            <person name="Kikkert J.R."/>
            <person name="Li Y."/>
            <person name="Li H."/>
            <person name="Li K."/>
            <person name="Li Q."/>
            <person name="Liu X."/>
            <person name="Ma X."/>
            <person name="Naidoo K."/>
            <person name="Pethybridge S.J."/>
            <person name="Sun J."/>
            <person name="Steenkamp E.T."/>
            <person name="van der Nest M.A."/>
            <person name="van Wyk S."/>
            <person name="Wingfield M.J."/>
            <person name="Xiong C."/>
            <person name="Yue Q."/>
            <person name="Zhang X."/>
        </authorList>
    </citation>
    <scope>NUCLEOTIDE SEQUENCE [LARGE SCALE GENOMIC DNA]</scope>
    <source>
        <strain evidence="2 3">BP6252</strain>
    </source>
</reference>
<comment type="caution">
    <text evidence="2">The sequence shown here is derived from an EMBL/GenBank/DDBJ whole genome shotgun (WGS) entry which is preliminary data.</text>
</comment>
<evidence type="ECO:0000313" key="3">
    <source>
        <dbReference type="Proteomes" id="UP000256645"/>
    </source>
</evidence>
<dbReference type="EMBL" id="PDLM01000016">
    <property type="protein sequence ID" value="RDW59889.1"/>
    <property type="molecule type" value="Genomic_DNA"/>
</dbReference>
<keyword evidence="1" id="KW-1133">Transmembrane helix</keyword>
<dbReference type="AlphaFoldDB" id="A0A3D8QDJ8"/>
<keyword evidence="1" id="KW-0472">Membrane</keyword>
<accession>A0A3D8QDJ8</accession>
<proteinExistence type="predicted"/>
<name>A0A3D8QDJ8_9HELO</name>
<feature type="transmembrane region" description="Helical" evidence="1">
    <location>
        <begin position="73"/>
        <end position="94"/>
    </location>
</feature>
<keyword evidence="3" id="KW-1185">Reference proteome</keyword>
<dbReference type="Proteomes" id="UP000256645">
    <property type="component" value="Unassembled WGS sequence"/>
</dbReference>
<gene>
    <name evidence="2" type="ORF">BP6252_12976</name>
</gene>
<keyword evidence="1" id="KW-0812">Transmembrane</keyword>
<evidence type="ECO:0000313" key="2">
    <source>
        <dbReference type="EMBL" id="RDW59889.1"/>
    </source>
</evidence>
<evidence type="ECO:0000256" key="1">
    <source>
        <dbReference type="SAM" id="Phobius"/>
    </source>
</evidence>
<organism evidence="2 3">
    <name type="scientific">Coleophoma cylindrospora</name>
    <dbReference type="NCBI Taxonomy" id="1849047"/>
    <lineage>
        <taxon>Eukaryota</taxon>
        <taxon>Fungi</taxon>
        <taxon>Dikarya</taxon>
        <taxon>Ascomycota</taxon>
        <taxon>Pezizomycotina</taxon>
        <taxon>Leotiomycetes</taxon>
        <taxon>Helotiales</taxon>
        <taxon>Dermateaceae</taxon>
        <taxon>Coleophoma</taxon>
    </lineage>
</organism>
<protein>
    <submittedName>
        <fullName evidence="2">Uncharacterized protein</fullName>
    </submittedName>
</protein>
<sequence>MEPSLLHRYLEYVAARRYGIIQVIHSTYVAPLLSPHPESVTAPLLIAEPEGAYSTPSATRRETRKNRSFRRGLFLGATGASVLVSGYMLLLLLYDSGDILPLPEPSVPPSPTLQPPNPRFVLILSAHEPVLLMTRQIVSLPVFRRILSVVSRDNITDS</sequence>